<dbReference type="Proteomes" id="UP000014760">
    <property type="component" value="Unassembled WGS sequence"/>
</dbReference>
<reference evidence="2" key="3">
    <citation type="submission" date="2015-06" db="UniProtKB">
        <authorList>
            <consortium name="EnsemblMetazoa"/>
        </authorList>
    </citation>
    <scope>IDENTIFICATION</scope>
</reference>
<dbReference type="HOGENOM" id="CLU_1653803_0_0_1"/>
<protein>
    <submittedName>
        <fullName evidence="1 2">Uncharacterized protein</fullName>
    </submittedName>
</protein>
<name>R7T910_CAPTE</name>
<evidence type="ECO:0000313" key="2">
    <source>
        <dbReference type="EnsemblMetazoa" id="CapteP198860"/>
    </source>
</evidence>
<gene>
    <name evidence="1" type="ORF">CAPTEDRAFT_198860</name>
</gene>
<accession>R7T910</accession>
<keyword evidence="3" id="KW-1185">Reference proteome</keyword>
<sequence length="160" mass="18619">MAEERARILLLVPKQREIAAIGHNLIEPIAKQSHSIIAYNIHHNLQLPSLPHRHFAKSNSTECGYRSKRMSATSTTCKYRYMTENDAISRRKADSLITMNVLLSESAVQDKPFRNIQRSYLILVDSQQHYNNCKNYYEMSGYDSKFREYTANSGKYMEHE</sequence>
<dbReference type="AlphaFoldDB" id="R7T910"/>
<reference evidence="3" key="1">
    <citation type="submission" date="2012-12" db="EMBL/GenBank/DDBJ databases">
        <authorList>
            <person name="Hellsten U."/>
            <person name="Grimwood J."/>
            <person name="Chapman J.A."/>
            <person name="Shapiro H."/>
            <person name="Aerts A."/>
            <person name="Otillar R.P."/>
            <person name="Terry A.Y."/>
            <person name="Boore J.L."/>
            <person name="Simakov O."/>
            <person name="Marletaz F."/>
            <person name="Cho S.-J."/>
            <person name="Edsinger-Gonzales E."/>
            <person name="Havlak P."/>
            <person name="Kuo D.-H."/>
            <person name="Larsson T."/>
            <person name="Lv J."/>
            <person name="Arendt D."/>
            <person name="Savage R."/>
            <person name="Osoegawa K."/>
            <person name="de Jong P."/>
            <person name="Lindberg D.R."/>
            <person name="Seaver E.C."/>
            <person name="Weisblat D.A."/>
            <person name="Putnam N.H."/>
            <person name="Grigoriev I.V."/>
            <person name="Rokhsar D.S."/>
        </authorList>
    </citation>
    <scope>NUCLEOTIDE SEQUENCE</scope>
    <source>
        <strain evidence="3">I ESC-2004</strain>
    </source>
</reference>
<organism evidence="1">
    <name type="scientific">Capitella teleta</name>
    <name type="common">Polychaete worm</name>
    <dbReference type="NCBI Taxonomy" id="283909"/>
    <lineage>
        <taxon>Eukaryota</taxon>
        <taxon>Metazoa</taxon>
        <taxon>Spiralia</taxon>
        <taxon>Lophotrochozoa</taxon>
        <taxon>Annelida</taxon>
        <taxon>Polychaeta</taxon>
        <taxon>Sedentaria</taxon>
        <taxon>Scolecida</taxon>
        <taxon>Capitellidae</taxon>
        <taxon>Capitella</taxon>
    </lineage>
</organism>
<reference evidence="1 3" key="2">
    <citation type="journal article" date="2013" name="Nature">
        <title>Insights into bilaterian evolution from three spiralian genomes.</title>
        <authorList>
            <person name="Simakov O."/>
            <person name="Marletaz F."/>
            <person name="Cho S.J."/>
            <person name="Edsinger-Gonzales E."/>
            <person name="Havlak P."/>
            <person name="Hellsten U."/>
            <person name="Kuo D.H."/>
            <person name="Larsson T."/>
            <person name="Lv J."/>
            <person name="Arendt D."/>
            <person name="Savage R."/>
            <person name="Osoegawa K."/>
            <person name="de Jong P."/>
            <person name="Grimwood J."/>
            <person name="Chapman J.A."/>
            <person name="Shapiro H."/>
            <person name="Aerts A."/>
            <person name="Otillar R.P."/>
            <person name="Terry A.Y."/>
            <person name="Boore J.L."/>
            <person name="Grigoriev I.V."/>
            <person name="Lindberg D.R."/>
            <person name="Seaver E.C."/>
            <person name="Weisblat D.A."/>
            <person name="Putnam N.H."/>
            <person name="Rokhsar D.S."/>
        </authorList>
    </citation>
    <scope>NUCLEOTIDE SEQUENCE</scope>
    <source>
        <strain evidence="1 3">I ESC-2004</strain>
    </source>
</reference>
<proteinExistence type="predicted"/>
<dbReference type="EMBL" id="AMQN01003620">
    <property type="status" value="NOT_ANNOTATED_CDS"/>
    <property type="molecule type" value="Genomic_DNA"/>
</dbReference>
<evidence type="ECO:0000313" key="3">
    <source>
        <dbReference type="Proteomes" id="UP000014760"/>
    </source>
</evidence>
<dbReference type="EMBL" id="KB312312">
    <property type="protein sequence ID" value="ELT87484.1"/>
    <property type="molecule type" value="Genomic_DNA"/>
</dbReference>
<dbReference type="EnsemblMetazoa" id="CapteT198860">
    <property type="protein sequence ID" value="CapteP198860"/>
    <property type="gene ID" value="CapteG198860"/>
</dbReference>
<evidence type="ECO:0000313" key="1">
    <source>
        <dbReference type="EMBL" id="ELT87484.1"/>
    </source>
</evidence>